<dbReference type="InterPro" id="IPR005182">
    <property type="entry name" value="YdbS-like_PH"/>
</dbReference>
<feature type="transmembrane region" description="Helical" evidence="1">
    <location>
        <begin position="90"/>
        <end position="108"/>
    </location>
</feature>
<evidence type="ECO:0000313" key="3">
    <source>
        <dbReference type="EMBL" id="EKS37319.1"/>
    </source>
</evidence>
<dbReference type="PANTHER" id="PTHR37938:SF1">
    <property type="entry name" value="BLL0215 PROTEIN"/>
    <property type="match status" value="1"/>
</dbReference>
<keyword evidence="1" id="KW-0472">Membrane</keyword>
<feature type="domain" description="YdbS-like PH" evidence="2">
    <location>
        <begin position="116"/>
        <end position="181"/>
    </location>
</feature>
<evidence type="ECO:0000256" key="1">
    <source>
        <dbReference type="SAM" id="Phobius"/>
    </source>
</evidence>
<keyword evidence="1" id="KW-1133">Transmembrane helix</keyword>
<dbReference type="eggNOG" id="COG3428">
    <property type="taxonomic scope" value="Bacteria"/>
</dbReference>
<protein>
    <recommendedName>
        <fullName evidence="2">YdbS-like PH domain-containing protein</fullName>
    </recommendedName>
</protein>
<comment type="caution">
    <text evidence="3">The sequence shown here is derived from an EMBL/GenBank/DDBJ whole genome shotgun (WGS) entry which is preliminary data.</text>
</comment>
<keyword evidence="4" id="KW-1185">Reference proteome</keyword>
<accession>K8P954</accession>
<dbReference type="PANTHER" id="PTHR37938">
    <property type="entry name" value="BLL0215 PROTEIN"/>
    <property type="match status" value="1"/>
</dbReference>
<proteinExistence type="predicted"/>
<dbReference type="Proteomes" id="UP000001096">
    <property type="component" value="Unassembled WGS sequence"/>
</dbReference>
<sequence>MVRSRLGWLSVRGQFRAKRQHGPEKAAIHTHQVASKQHGTGMSRYIDDILQPGEKILYSTTIHGIVYLPGLVCLAASAACLVGSGGGVIFPLLALSALLALVGGFLLFRAWFQRWTTETDVTSLRVVHKEGFIKRQTFEMSLDKIESVDVSQSILGRIFGWGDVRVNGVGEGTKTIKMIGAPIEFRNHITAR</sequence>
<dbReference type="HOGENOM" id="CLU_111557_0_0_5"/>
<dbReference type="EMBL" id="AGWX01000004">
    <property type="protein sequence ID" value="EKS37319.1"/>
    <property type="molecule type" value="Genomic_DNA"/>
</dbReference>
<dbReference type="AlphaFoldDB" id="K8P954"/>
<keyword evidence="1" id="KW-0812">Transmembrane</keyword>
<evidence type="ECO:0000259" key="2">
    <source>
        <dbReference type="Pfam" id="PF03703"/>
    </source>
</evidence>
<evidence type="ECO:0000313" key="4">
    <source>
        <dbReference type="Proteomes" id="UP000001096"/>
    </source>
</evidence>
<dbReference type="Pfam" id="PF03703">
    <property type="entry name" value="bPH_2"/>
    <property type="match status" value="1"/>
</dbReference>
<reference evidence="3 4" key="1">
    <citation type="submission" date="2012-04" db="EMBL/GenBank/DDBJ databases">
        <title>The Genome Sequence of Afipia broomeae ATCC 49717.</title>
        <authorList>
            <consortium name="The Broad Institute Genome Sequencing Platform"/>
            <person name="Earl A."/>
            <person name="Ward D."/>
            <person name="Feldgarden M."/>
            <person name="Gevers D."/>
            <person name="Huys G."/>
            <person name="Walker B."/>
            <person name="Young S.K."/>
            <person name="Zeng Q."/>
            <person name="Gargeya S."/>
            <person name="Fitzgerald M."/>
            <person name="Haas B."/>
            <person name="Abouelleil A."/>
            <person name="Alvarado L."/>
            <person name="Arachchi H.M."/>
            <person name="Berlin A."/>
            <person name="Chapman S.B."/>
            <person name="Goldberg J."/>
            <person name="Griggs A."/>
            <person name="Gujja S."/>
            <person name="Hansen M."/>
            <person name="Howarth C."/>
            <person name="Imamovic A."/>
            <person name="Larimer J."/>
            <person name="McCowen C."/>
            <person name="Montmayeur A."/>
            <person name="Murphy C."/>
            <person name="Neiman D."/>
            <person name="Pearson M."/>
            <person name="Priest M."/>
            <person name="Roberts A."/>
            <person name="Saif S."/>
            <person name="Shea T."/>
            <person name="Sisk P."/>
            <person name="Sykes S."/>
            <person name="Wortman J."/>
            <person name="Nusbaum C."/>
            <person name="Birren B."/>
        </authorList>
    </citation>
    <scope>NUCLEOTIDE SEQUENCE [LARGE SCALE GENOMIC DNA]</scope>
    <source>
        <strain evidence="3 4">ATCC 49717</strain>
    </source>
</reference>
<dbReference type="PATRIC" id="fig|883078.3.peg.3863"/>
<organism evidence="3 4">
    <name type="scientific">Afipia broomeae ATCC 49717</name>
    <dbReference type="NCBI Taxonomy" id="883078"/>
    <lineage>
        <taxon>Bacteria</taxon>
        <taxon>Pseudomonadati</taxon>
        <taxon>Pseudomonadota</taxon>
        <taxon>Alphaproteobacteria</taxon>
        <taxon>Hyphomicrobiales</taxon>
        <taxon>Nitrobacteraceae</taxon>
        <taxon>Afipia</taxon>
    </lineage>
</organism>
<gene>
    <name evidence="3" type="ORF">HMPREF9695_03737</name>
</gene>
<feature type="transmembrane region" description="Helical" evidence="1">
    <location>
        <begin position="65"/>
        <end position="84"/>
    </location>
</feature>
<name>K8P954_9BRAD</name>